<proteinExistence type="predicted"/>
<name>A0AAC9BKL0_9RALS</name>
<dbReference type="KEGG" id="rin:ACS15_4250"/>
<gene>
    <name evidence="1" type="ORF">ACS15_4250</name>
</gene>
<accession>A0AAC9BKL0</accession>
<sequence length="41" mass="4825">MVRRCPQRRWAPRALTSGIRATAFDNRTIMRTYRTFLGLSP</sequence>
<organism evidence="1 2">
    <name type="scientific">Ralstonia insidiosa</name>
    <dbReference type="NCBI Taxonomy" id="190721"/>
    <lineage>
        <taxon>Bacteria</taxon>
        <taxon>Pseudomonadati</taxon>
        <taxon>Pseudomonadota</taxon>
        <taxon>Betaproteobacteria</taxon>
        <taxon>Burkholderiales</taxon>
        <taxon>Burkholderiaceae</taxon>
        <taxon>Ralstonia</taxon>
    </lineage>
</organism>
<dbReference type="AlphaFoldDB" id="A0AAC9BKL0"/>
<evidence type="ECO:0000313" key="2">
    <source>
        <dbReference type="Proteomes" id="UP000077927"/>
    </source>
</evidence>
<dbReference type="EMBL" id="CP012606">
    <property type="protein sequence ID" value="ANH76096.1"/>
    <property type="molecule type" value="Genomic_DNA"/>
</dbReference>
<reference evidence="1 2" key="1">
    <citation type="submission" date="2015-09" db="EMBL/GenBank/DDBJ databases">
        <authorList>
            <person name="Xu Y."/>
            <person name="Nagy A."/>
            <person name="Liu N.T."/>
            <person name="Nou X."/>
        </authorList>
    </citation>
    <scope>NUCLEOTIDE SEQUENCE [LARGE SCALE GENOMIC DNA]</scope>
    <source>
        <strain evidence="1 2">FC1138</strain>
    </source>
</reference>
<protein>
    <submittedName>
        <fullName evidence="1">Uncharacterized protein</fullName>
    </submittedName>
</protein>
<evidence type="ECO:0000313" key="1">
    <source>
        <dbReference type="EMBL" id="ANH76096.1"/>
    </source>
</evidence>
<dbReference type="Proteomes" id="UP000077927">
    <property type="component" value="Chromosome 2"/>
</dbReference>